<organism evidence="2 3">
    <name type="scientific">Bosea vaviloviae</name>
    <dbReference type="NCBI Taxonomy" id="1526658"/>
    <lineage>
        <taxon>Bacteria</taxon>
        <taxon>Pseudomonadati</taxon>
        <taxon>Pseudomonadota</taxon>
        <taxon>Alphaproteobacteria</taxon>
        <taxon>Hyphomicrobiales</taxon>
        <taxon>Boseaceae</taxon>
        <taxon>Bosea</taxon>
    </lineage>
</organism>
<dbReference type="RefSeq" id="WP_054207569.1">
    <property type="nucleotide sequence ID" value="NZ_LGSZ01000019.1"/>
</dbReference>
<dbReference type="GO" id="GO:0003824">
    <property type="term" value="F:catalytic activity"/>
    <property type="evidence" value="ECO:0007669"/>
    <property type="project" value="InterPro"/>
</dbReference>
<accession>A0A0N1FKK3</accession>
<dbReference type="Gene3D" id="3.90.1300.10">
    <property type="entry name" value="Amidase signature (AS) domain"/>
    <property type="match status" value="1"/>
</dbReference>
<dbReference type="Pfam" id="PF01425">
    <property type="entry name" value="Amidase"/>
    <property type="match status" value="1"/>
</dbReference>
<dbReference type="PATRIC" id="fig|1526658.3.peg.1206"/>
<dbReference type="InterPro" id="IPR000120">
    <property type="entry name" value="Amidase"/>
</dbReference>
<comment type="caution">
    <text evidence="2">The sequence shown here is derived from an EMBL/GenBank/DDBJ whole genome shotgun (WGS) entry which is preliminary data.</text>
</comment>
<feature type="domain" description="Amidase" evidence="1">
    <location>
        <begin position="32"/>
        <end position="448"/>
    </location>
</feature>
<dbReference type="OrthoDB" id="9811471at2"/>
<protein>
    <submittedName>
        <fullName evidence="2">Amidase</fullName>
    </submittedName>
</protein>
<dbReference type="PANTHER" id="PTHR11895:SF176">
    <property type="entry name" value="AMIDASE AMID-RELATED"/>
    <property type="match status" value="1"/>
</dbReference>
<dbReference type="PANTHER" id="PTHR11895">
    <property type="entry name" value="TRANSAMIDASE"/>
    <property type="match status" value="1"/>
</dbReference>
<dbReference type="AlphaFoldDB" id="A0A0N1FKK3"/>
<dbReference type="EMBL" id="LGSZ01000019">
    <property type="protein sequence ID" value="KPH82475.1"/>
    <property type="molecule type" value="Genomic_DNA"/>
</dbReference>
<dbReference type="InterPro" id="IPR036928">
    <property type="entry name" value="AS_sf"/>
</dbReference>
<proteinExistence type="predicted"/>
<gene>
    <name evidence="2" type="ORF">AE618_03000</name>
</gene>
<dbReference type="Proteomes" id="UP000037822">
    <property type="component" value="Unassembled WGS sequence"/>
</dbReference>
<evidence type="ECO:0000313" key="3">
    <source>
        <dbReference type="Proteomes" id="UP000037822"/>
    </source>
</evidence>
<keyword evidence="3" id="KW-1185">Reference proteome</keyword>
<dbReference type="InterPro" id="IPR023631">
    <property type="entry name" value="Amidase_dom"/>
</dbReference>
<evidence type="ECO:0000313" key="2">
    <source>
        <dbReference type="EMBL" id="KPH82475.1"/>
    </source>
</evidence>
<dbReference type="SUPFAM" id="SSF75304">
    <property type="entry name" value="Amidase signature (AS) enzymes"/>
    <property type="match status" value="1"/>
</dbReference>
<sequence>MNDASADLTDPALLPAHVLAREIAARRISPVDVVDALLARIERFEPKLRSFVAVYGADARLAAEGADKAIRSGHAVGPLHGVPVALKDLVELEGRVTTGGSANWRERRSTVTATIARRMIAQGMIVLGKTHTVEFAFGGWGTNQHMGTPWNPWDPAHARTPGGSSNGSGVAVAARLAPWAIGTDTGGSVRLPASFCGLTGLKATIGRISVHGVLPLSTSLDTPGPMARDVMDVALLYNVLQGPDPLDPNTRGILPVDPMPTLTRGVRGLRLARMPHSERAACSPEMLAAYDRSLETLSRLGAKIVEIALPFAFSDFLNAQAILEAEAYFNDGALAEDAGTLLDDAVRARVLGGGRISAQDYLATKRRQLDCKRQMAMAMADIDALLTPSTATAAIRLDEVDQSVMPSRFTRFGNFLEMCALSLPNGFTSGGLPLSLQICCQGYEEATALRIGYALQQATDYHLKVPPMVA</sequence>
<evidence type="ECO:0000259" key="1">
    <source>
        <dbReference type="Pfam" id="PF01425"/>
    </source>
</evidence>
<name>A0A0N1FKK3_9HYPH</name>
<reference evidence="2 3" key="1">
    <citation type="submission" date="2015-07" db="EMBL/GenBank/DDBJ databases">
        <title>Whole genome sequencing of Bosea vaviloviae isolated from cave pool.</title>
        <authorList>
            <person name="Tan N.E.H."/>
            <person name="Lee Y.P."/>
            <person name="Gan H.M."/>
            <person name="Barton H."/>
            <person name="Savka M.A."/>
        </authorList>
    </citation>
    <scope>NUCLEOTIDE SEQUENCE [LARGE SCALE GENOMIC DNA]</scope>
    <source>
        <strain evidence="2 3">SD260</strain>
    </source>
</reference>